<name>A0ABY5YE15_9FLAO</name>
<dbReference type="Proteomes" id="UP001059209">
    <property type="component" value="Chromosome"/>
</dbReference>
<keyword evidence="2" id="KW-1185">Reference proteome</keyword>
<organism evidence="1 2">
    <name type="scientific">Maribacter litopenaei</name>
    <dbReference type="NCBI Taxonomy" id="2976127"/>
    <lineage>
        <taxon>Bacteria</taxon>
        <taxon>Pseudomonadati</taxon>
        <taxon>Bacteroidota</taxon>
        <taxon>Flavobacteriia</taxon>
        <taxon>Flavobacteriales</taxon>
        <taxon>Flavobacteriaceae</taxon>
        <taxon>Maribacter</taxon>
    </lineage>
</organism>
<reference evidence="1" key="1">
    <citation type="submission" date="2022-09" db="EMBL/GenBank/DDBJ databases">
        <title>Maribacter litopenaei sp. nov., isolated from the intestinal tract of the Pacific White Shrimp, Litopenaeus vannamei.</title>
        <authorList>
            <person name="Kim S.Y."/>
            <person name="Hwang C.Y."/>
        </authorList>
    </citation>
    <scope>NUCLEOTIDE SEQUENCE</scope>
    <source>
        <strain evidence="1">HL-LV01</strain>
    </source>
</reference>
<accession>A0ABY5YE15</accession>
<sequence length="59" mass="6882">MWFRDDEIKQAKYRFVDVHSHQRDMSVEKLGSLLEDMETLNEGIMVNLSGGSGRVLRKK</sequence>
<evidence type="ECO:0008006" key="3">
    <source>
        <dbReference type="Google" id="ProtNLM"/>
    </source>
</evidence>
<protein>
    <recommendedName>
        <fullName evidence="3">Amidohydrolase</fullName>
    </recommendedName>
</protein>
<dbReference type="RefSeq" id="WP_260575172.1">
    <property type="nucleotide sequence ID" value="NZ_CP104205.1"/>
</dbReference>
<proteinExistence type="predicted"/>
<evidence type="ECO:0000313" key="2">
    <source>
        <dbReference type="Proteomes" id="UP001059209"/>
    </source>
</evidence>
<gene>
    <name evidence="1" type="ORF">NYZ99_10300</name>
</gene>
<evidence type="ECO:0000313" key="1">
    <source>
        <dbReference type="EMBL" id="UWX56537.1"/>
    </source>
</evidence>
<dbReference type="EMBL" id="CP104205">
    <property type="protein sequence ID" value="UWX56537.1"/>
    <property type="molecule type" value="Genomic_DNA"/>
</dbReference>